<proteinExistence type="predicted"/>
<organism evidence="1 2">
    <name type="scientific">Pangasianodon gigas</name>
    <name type="common">Mekong giant catfish</name>
    <name type="synonym">Pangasius gigas</name>
    <dbReference type="NCBI Taxonomy" id="30993"/>
    <lineage>
        <taxon>Eukaryota</taxon>
        <taxon>Metazoa</taxon>
        <taxon>Chordata</taxon>
        <taxon>Craniata</taxon>
        <taxon>Vertebrata</taxon>
        <taxon>Euteleostomi</taxon>
        <taxon>Actinopterygii</taxon>
        <taxon>Neopterygii</taxon>
        <taxon>Teleostei</taxon>
        <taxon>Ostariophysi</taxon>
        <taxon>Siluriformes</taxon>
        <taxon>Pangasiidae</taxon>
        <taxon>Pangasianodon</taxon>
    </lineage>
</organism>
<name>A0ACC5WE35_PANGG</name>
<evidence type="ECO:0000313" key="2">
    <source>
        <dbReference type="Proteomes" id="UP000829447"/>
    </source>
</evidence>
<sequence>VFILSLFLAYFILRQCACASDSFTCSTQDQRLKHRFGHSPVNKFKRIITSFRSTACVHNTGEVTGMSSKRSKNCRDSSAEPKVPLRRWEEEQDDDYCDPDKLLLCPYDTNHKIRACRFPYHLIKCKKNNPLLASQLWTCPFNARHLMPKHELSHHMSTCVDRCSVNTDYAVTDETQRKFQVPVSTWTIPVCDEDWDQEEEESGTPATPFVWGVSTSPFSEDRPEPAMTHSLTPGVRAPRVLPWKLGM</sequence>
<gene>
    <name evidence="1" type="ORF">PGIGA_G00202550</name>
</gene>
<accession>A0ACC5WE35</accession>
<comment type="caution">
    <text evidence="1">The sequence shown here is derived from an EMBL/GenBank/DDBJ whole genome shotgun (WGS) entry which is preliminary data.</text>
</comment>
<dbReference type="Proteomes" id="UP000829447">
    <property type="component" value="Linkage Group LG4"/>
</dbReference>
<evidence type="ECO:0000313" key="1">
    <source>
        <dbReference type="EMBL" id="MCI4377348.1"/>
    </source>
</evidence>
<keyword evidence="2" id="KW-1185">Reference proteome</keyword>
<feature type="non-terminal residue" evidence="1">
    <location>
        <position position="1"/>
    </location>
</feature>
<dbReference type="EMBL" id="CM040457">
    <property type="protein sequence ID" value="MCI4377348.1"/>
    <property type="molecule type" value="Genomic_DNA"/>
</dbReference>
<reference evidence="1 2" key="1">
    <citation type="journal article" date="2022" name="bioRxiv">
        <title>An ancient truncated duplication of the anti-Mullerian hormone receptor type 2 gene is a potential conserved master sex determinant in the Pangasiidae catfish family.</title>
        <authorList>
            <person name="Wen M."/>
            <person name="Pan Q."/>
            <person name="Jouanno E."/>
            <person name="Montfort J."/>
            <person name="Zahm M."/>
            <person name="Cabau C."/>
            <person name="Klopp C."/>
            <person name="Iampietro C."/>
            <person name="Roques C."/>
            <person name="Bouchez O."/>
            <person name="Castinel A."/>
            <person name="Donnadieu C."/>
            <person name="Parrinello H."/>
            <person name="Poncet C."/>
            <person name="Belmonte E."/>
            <person name="Gautier V."/>
            <person name="Avarre J.-C."/>
            <person name="Dugue R."/>
            <person name="Gustiano R."/>
            <person name="Ha T.T.T."/>
            <person name="Campet M."/>
            <person name="Sriphairoj K."/>
            <person name="Ribolli J."/>
            <person name="de Almeida F.L."/>
            <person name="Desvignes T."/>
            <person name="Postlethwait J.H."/>
            <person name="Bucao C.F."/>
            <person name="Robinson-Rechavi M."/>
            <person name="Bobe J."/>
            <person name="Herpin A."/>
            <person name="Guiguen Y."/>
        </authorList>
    </citation>
    <scope>NUCLEOTIDE SEQUENCE [LARGE SCALE GENOMIC DNA]</scope>
    <source>
        <strain evidence="1">YG-Dec2019</strain>
    </source>
</reference>
<protein>
    <submittedName>
        <fullName evidence="1">Uncharacterized protein</fullName>
    </submittedName>
</protein>